<evidence type="ECO:0000256" key="10">
    <source>
        <dbReference type="ARBA" id="ARBA00023157"/>
    </source>
</evidence>
<evidence type="ECO:0000313" key="20">
    <source>
        <dbReference type="WBParaSite" id="HPBE_0001724901-mRNA-1"/>
    </source>
</evidence>
<evidence type="ECO:0000256" key="5">
    <source>
        <dbReference type="ARBA" id="ARBA00022723"/>
    </source>
</evidence>
<evidence type="ECO:0000256" key="4">
    <source>
        <dbReference type="ARBA" id="ARBA00022670"/>
    </source>
</evidence>
<feature type="binding site" evidence="14">
    <location>
        <position position="273"/>
    </location>
    <ligand>
        <name>Zn(2+)</name>
        <dbReference type="ChEBI" id="CHEBI:29105"/>
        <note>catalytic</note>
    </ligand>
</feature>
<keyword evidence="4 14" id="KW-0645">Protease</keyword>
<feature type="binding site" evidence="14">
    <location>
        <position position="279"/>
    </location>
    <ligand>
        <name>Zn(2+)</name>
        <dbReference type="ChEBI" id="CHEBI:29105"/>
        <note>catalytic</note>
    </ligand>
</feature>
<evidence type="ECO:0000313" key="19">
    <source>
        <dbReference type="Proteomes" id="UP000050761"/>
    </source>
</evidence>
<evidence type="ECO:0000259" key="17">
    <source>
        <dbReference type="PROSITE" id="PS51864"/>
    </source>
</evidence>
<dbReference type="GO" id="GO:0018996">
    <property type="term" value="P:molting cycle, collagen and cuticulin-based cuticle"/>
    <property type="evidence" value="ECO:0007669"/>
    <property type="project" value="InterPro"/>
</dbReference>
<keyword evidence="6 12" id="KW-0732">Signal</keyword>
<evidence type="ECO:0000256" key="1">
    <source>
        <dbReference type="ARBA" id="ARBA00004613"/>
    </source>
</evidence>
<feature type="signal peptide" evidence="12 15">
    <location>
        <begin position="1"/>
        <end position="16"/>
    </location>
</feature>
<reference evidence="18 19" key="1">
    <citation type="submission" date="2018-11" db="EMBL/GenBank/DDBJ databases">
        <authorList>
            <consortium name="Pathogen Informatics"/>
        </authorList>
    </citation>
    <scope>NUCLEOTIDE SEQUENCE [LARGE SCALE GENOMIC DNA]</scope>
</reference>
<comment type="cofactor">
    <cofactor evidence="14 15">
        <name>Zn(2+)</name>
        <dbReference type="ChEBI" id="CHEBI:29105"/>
    </cofactor>
    <text evidence="14 15">Binds 1 zinc ion per subunit.</text>
</comment>
<reference evidence="20" key="2">
    <citation type="submission" date="2019-09" db="UniProtKB">
        <authorList>
            <consortium name="WormBaseParasite"/>
        </authorList>
    </citation>
    <scope>IDENTIFICATION</scope>
</reference>
<name>A0A183G6D0_HELPZ</name>
<dbReference type="PANTHER" id="PTHR10127:SF793">
    <property type="entry name" value="ZINC METALLOPROTEINASE NAS-31"/>
    <property type="match status" value="1"/>
</dbReference>
<dbReference type="GO" id="GO:0006508">
    <property type="term" value="P:proteolysis"/>
    <property type="evidence" value="ECO:0007669"/>
    <property type="project" value="UniProtKB-KW"/>
</dbReference>
<evidence type="ECO:0000256" key="7">
    <source>
        <dbReference type="ARBA" id="ARBA00022801"/>
    </source>
</evidence>
<feature type="domain" description="Peptidase M12A" evidence="17">
    <location>
        <begin position="128"/>
        <end position="372"/>
    </location>
</feature>
<dbReference type="CDD" id="cd04280">
    <property type="entry name" value="ZnMc_astacin_like"/>
    <property type="match status" value="1"/>
</dbReference>
<keyword evidence="3" id="KW-0245">EGF-like domain</keyword>
<dbReference type="GO" id="GO:0008270">
    <property type="term" value="F:zinc ion binding"/>
    <property type="evidence" value="ECO:0007669"/>
    <property type="project" value="UniProtKB-UniRule"/>
</dbReference>
<evidence type="ECO:0000256" key="12">
    <source>
        <dbReference type="PIRNR" id="PIRNR036365"/>
    </source>
</evidence>
<feature type="domain" description="CUB" evidence="16">
    <location>
        <begin position="415"/>
        <end position="532"/>
    </location>
</feature>
<dbReference type="PIRSF" id="PIRSF036365">
    <property type="entry name" value="Astacin_nematoda"/>
    <property type="match status" value="1"/>
</dbReference>
<evidence type="ECO:0000256" key="11">
    <source>
        <dbReference type="ARBA" id="ARBA00023180"/>
    </source>
</evidence>
<feature type="binding site" evidence="14">
    <location>
        <position position="269"/>
    </location>
    <ligand>
        <name>Zn(2+)</name>
        <dbReference type="ChEBI" id="CHEBI:29105"/>
        <note>catalytic</note>
    </ligand>
</feature>
<dbReference type="PROSITE" id="PS01180">
    <property type="entry name" value="CUB"/>
    <property type="match status" value="1"/>
</dbReference>
<organism evidence="19 20">
    <name type="scientific">Heligmosomoides polygyrus</name>
    <name type="common">Parasitic roundworm</name>
    <dbReference type="NCBI Taxonomy" id="6339"/>
    <lineage>
        <taxon>Eukaryota</taxon>
        <taxon>Metazoa</taxon>
        <taxon>Ecdysozoa</taxon>
        <taxon>Nematoda</taxon>
        <taxon>Chromadorea</taxon>
        <taxon>Rhabditida</taxon>
        <taxon>Rhabditina</taxon>
        <taxon>Rhabditomorpha</taxon>
        <taxon>Strongyloidea</taxon>
        <taxon>Heligmosomidae</taxon>
        <taxon>Heligmosomoides</taxon>
    </lineage>
</organism>
<keyword evidence="19" id="KW-1185">Reference proteome</keyword>
<dbReference type="InterPro" id="IPR001506">
    <property type="entry name" value="Peptidase_M12A"/>
</dbReference>
<feature type="chain" id="PRO_5044513993" description="Zinc metalloproteinase" evidence="12 15">
    <location>
        <begin position="17"/>
        <end position="567"/>
    </location>
</feature>
<keyword evidence="9 14" id="KW-0482">Metalloprotease</keyword>
<proteinExistence type="predicted"/>
<protein>
    <recommendedName>
        <fullName evidence="12">Zinc metalloproteinase</fullName>
    </recommendedName>
</protein>
<dbReference type="SUPFAM" id="SSF49854">
    <property type="entry name" value="Spermadhesin, CUB domain"/>
    <property type="match status" value="1"/>
</dbReference>
<keyword evidence="5 14" id="KW-0479">Metal-binding</keyword>
<dbReference type="Gene3D" id="3.40.390.10">
    <property type="entry name" value="Collagenase (Catalytic Domain)"/>
    <property type="match status" value="1"/>
</dbReference>
<keyword evidence="8 14" id="KW-0862">Zinc</keyword>
<feature type="active site" evidence="14">
    <location>
        <position position="270"/>
    </location>
</feature>
<evidence type="ECO:0000256" key="15">
    <source>
        <dbReference type="RuleBase" id="RU361183"/>
    </source>
</evidence>
<evidence type="ECO:0000259" key="16">
    <source>
        <dbReference type="PROSITE" id="PS01180"/>
    </source>
</evidence>
<comment type="subcellular location">
    <subcellularLocation>
        <location evidence="1 12">Secreted</location>
    </subcellularLocation>
</comment>
<dbReference type="InterPro" id="IPR000859">
    <property type="entry name" value="CUB_dom"/>
</dbReference>
<evidence type="ECO:0000313" key="18">
    <source>
        <dbReference type="EMBL" id="VDP08339.1"/>
    </source>
</evidence>
<keyword evidence="10" id="KW-1015">Disulfide bond</keyword>
<dbReference type="PANTHER" id="PTHR10127">
    <property type="entry name" value="DISCOIDIN, CUB, EGF, LAMININ , AND ZINC METALLOPROTEASE DOMAIN CONTAINING"/>
    <property type="match status" value="1"/>
</dbReference>
<dbReference type="InterPro" id="IPR034035">
    <property type="entry name" value="Astacin-like_dom"/>
</dbReference>
<dbReference type="Pfam" id="PF01400">
    <property type="entry name" value="Astacin"/>
    <property type="match status" value="1"/>
</dbReference>
<dbReference type="AlphaFoldDB" id="A0A183G6D0"/>
<evidence type="ECO:0000256" key="6">
    <source>
        <dbReference type="ARBA" id="ARBA00022729"/>
    </source>
</evidence>
<keyword evidence="2 12" id="KW-0964">Secreted</keyword>
<accession>A0A183G6D0</accession>
<dbReference type="WBParaSite" id="HPBE_0001724901-mRNA-1">
    <property type="protein sequence ID" value="HPBE_0001724901-mRNA-1"/>
    <property type="gene ID" value="HPBE_0001724901"/>
</dbReference>
<dbReference type="Gene3D" id="2.60.120.290">
    <property type="entry name" value="Spermadhesin, CUB domain"/>
    <property type="match status" value="1"/>
</dbReference>
<dbReference type="PROSITE" id="PS51864">
    <property type="entry name" value="ASTACIN"/>
    <property type="match status" value="1"/>
</dbReference>
<accession>A0A3P8E7P1</accession>
<gene>
    <name evidence="18" type="ORF">HPBE_LOCUS17248</name>
</gene>
<keyword evidence="11" id="KW-0325">Glycoprotein</keyword>
<sequence>MRPVWLLLLVVAAANCGFFDQIRSKVKEIFNSTLFLKIRDRISKMRSKVLKTLQLSPEQARSLKERLQKLHPIKHDKVDPESITEINERAHVDDDLFQGDIVLTELQAEEVIEEIEEQVGTGNRTKRQAYKDKLYPALLWAQGVNYYFNGTMSAFCARGFGPSQSVRASEDVLIFPGEKVQSVFERGAKLWEKDTCIDFRHNPYDLEALVILGATNFPITAVMNFAVFAAEDRIKVFVENGCWSYIGRVGGEQELSLGRGCEHVHTAAHELGHALGFYHTMSRHDRDQYLTVVAENIRPRYVSQFVKKTPETNDNYGMPLDMGSIMFYGATSASHNKKPTMVPFDVNYLETLGSAYISFIDLSMLNEHYGCKARCDPRTSASCAMGGYPHPRDCTRCLCPRGYGGRYCNERPEGCGETLQATQEFQTFEDVLGDGGETKEEFTECNYWIESPPGTKIEFVLDFFTPNLASDGCTYAGVEIKANKDQRLTGYRFCTSGSVGTVLLSHTNRVPVITYNREYRTKTLLRYRYVSGDQKEPSKVAPIRTVMAINGQEIPGTEGLDCVDDPT</sequence>
<dbReference type="InterPro" id="IPR035914">
    <property type="entry name" value="Sperma_CUB_dom_sf"/>
</dbReference>
<dbReference type="SMART" id="SM00235">
    <property type="entry name" value="ZnMc"/>
    <property type="match status" value="1"/>
</dbReference>
<keyword evidence="7 14" id="KW-0378">Hydrolase</keyword>
<evidence type="ECO:0000256" key="13">
    <source>
        <dbReference type="PROSITE-ProRule" id="PRU00059"/>
    </source>
</evidence>
<dbReference type="GO" id="GO:0005576">
    <property type="term" value="C:extracellular region"/>
    <property type="evidence" value="ECO:0007669"/>
    <property type="project" value="UniProtKB-SubCell"/>
</dbReference>
<dbReference type="OrthoDB" id="291007at2759"/>
<dbReference type="InterPro" id="IPR024079">
    <property type="entry name" value="MetalloPept_cat_dom_sf"/>
</dbReference>
<evidence type="ECO:0000256" key="9">
    <source>
        <dbReference type="ARBA" id="ARBA00023049"/>
    </source>
</evidence>
<evidence type="ECO:0000256" key="8">
    <source>
        <dbReference type="ARBA" id="ARBA00022833"/>
    </source>
</evidence>
<dbReference type="InterPro" id="IPR017050">
    <property type="entry name" value="Metallopeptidase_nem"/>
</dbReference>
<dbReference type="SUPFAM" id="SSF55486">
    <property type="entry name" value="Metalloproteases ('zincins'), catalytic domain"/>
    <property type="match status" value="1"/>
</dbReference>
<comment type="caution">
    <text evidence="13">Lacks conserved residue(s) required for the propagation of feature annotation.</text>
</comment>
<dbReference type="GO" id="GO:0004222">
    <property type="term" value="F:metalloendopeptidase activity"/>
    <property type="evidence" value="ECO:0007669"/>
    <property type="project" value="UniProtKB-UniRule"/>
</dbReference>
<evidence type="ECO:0000256" key="2">
    <source>
        <dbReference type="ARBA" id="ARBA00022525"/>
    </source>
</evidence>
<dbReference type="EMBL" id="UZAH01029888">
    <property type="protein sequence ID" value="VDP08339.1"/>
    <property type="molecule type" value="Genomic_DNA"/>
</dbReference>
<dbReference type="PRINTS" id="PR00480">
    <property type="entry name" value="ASTACIN"/>
</dbReference>
<evidence type="ECO:0000256" key="14">
    <source>
        <dbReference type="PROSITE-ProRule" id="PRU01211"/>
    </source>
</evidence>
<evidence type="ECO:0000256" key="3">
    <source>
        <dbReference type="ARBA" id="ARBA00022536"/>
    </source>
</evidence>
<dbReference type="Proteomes" id="UP000050761">
    <property type="component" value="Unassembled WGS sequence"/>
</dbReference>
<dbReference type="InterPro" id="IPR006026">
    <property type="entry name" value="Peptidase_Metallo"/>
</dbReference>